<protein>
    <submittedName>
        <fullName evidence="3">D-alanyl-D-alanine carboxypeptidase / D-alanyl-D-alanine-endopeptidase (Penicillin-binding protein 4)</fullName>
    </submittedName>
</protein>
<dbReference type="Pfam" id="PF02113">
    <property type="entry name" value="Peptidase_S13"/>
    <property type="match status" value="1"/>
</dbReference>
<organism evidence="3 4">
    <name type="scientific">Terribacillus halophilus</name>
    <dbReference type="NCBI Taxonomy" id="361279"/>
    <lineage>
        <taxon>Bacteria</taxon>
        <taxon>Bacillati</taxon>
        <taxon>Bacillota</taxon>
        <taxon>Bacilli</taxon>
        <taxon>Bacillales</taxon>
        <taxon>Bacillaceae</taxon>
        <taxon>Terribacillus</taxon>
    </lineage>
</organism>
<name>A0A1G6VEK7_9BACI</name>
<dbReference type="SUPFAM" id="SSF56601">
    <property type="entry name" value="beta-lactamase/transpeptidase-like"/>
    <property type="match status" value="1"/>
</dbReference>
<evidence type="ECO:0000313" key="4">
    <source>
        <dbReference type="Proteomes" id="UP000198666"/>
    </source>
</evidence>
<keyword evidence="2" id="KW-0378">Hydrolase</keyword>
<keyword evidence="4" id="KW-1185">Reference proteome</keyword>
<dbReference type="STRING" id="361279.SAMN05421663_11268"/>
<dbReference type="EMBL" id="FMZB01000012">
    <property type="protein sequence ID" value="SDD51944.1"/>
    <property type="molecule type" value="Genomic_DNA"/>
</dbReference>
<reference evidence="4" key="1">
    <citation type="submission" date="2016-10" db="EMBL/GenBank/DDBJ databases">
        <authorList>
            <person name="Varghese N."/>
            <person name="Submissions S."/>
        </authorList>
    </citation>
    <scope>NUCLEOTIDE SEQUENCE [LARGE SCALE GENOMIC DNA]</scope>
    <source>
        <strain evidence="4">DSM 21620</strain>
    </source>
</reference>
<dbReference type="InterPro" id="IPR000667">
    <property type="entry name" value="Peptidase_S13"/>
</dbReference>
<evidence type="ECO:0000256" key="2">
    <source>
        <dbReference type="ARBA" id="ARBA00022801"/>
    </source>
</evidence>
<evidence type="ECO:0000256" key="1">
    <source>
        <dbReference type="ARBA" id="ARBA00006096"/>
    </source>
</evidence>
<dbReference type="PANTHER" id="PTHR30023">
    <property type="entry name" value="D-ALANYL-D-ALANINE CARBOXYPEPTIDASE"/>
    <property type="match status" value="1"/>
</dbReference>
<dbReference type="PROSITE" id="PS51257">
    <property type="entry name" value="PROKAR_LIPOPROTEIN"/>
    <property type="match status" value="1"/>
</dbReference>
<dbReference type="GO" id="GO:0004185">
    <property type="term" value="F:serine-type carboxypeptidase activity"/>
    <property type="evidence" value="ECO:0007669"/>
    <property type="project" value="InterPro"/>
</dbReference>
<keyword evidence="3" id="KW-0121">Carboxypeptidase</keyword>
<dbReference type="PANTHER" id="PTHR30023:SF0">
    <property type="entry name" value="PENICILLIN-SENSITIVE CARBOXYPEPTIDASE A"/>
    <property type="match status" value="1"/>
</dbReference>
<dbReference type="GO" id="GO:0006508">
    <property type="term" value="P:proteolysis"/>
    <property type="evidence" value="ECO:0007669"/>
    <property type="project" value="InterPro"/>
</dbReference>
<dbReference type="Proteomes" id="UP000198666">
    <property type="component" value="Unassembled WGS sequence"/>
</dbReference>
<dbReference type="AlphaFoldDB" id="A0A1G6VEK7"/>
<gene>
    <name evidence="3" type="ORF">SAMN05421663_11268</name>
</gene>
<keyword evidence="3" id="KW-0645">Protease</keyword>
<comment type="similarity">
    <text evidence="1">Belongs to the peptidase S13 family.</text>
</comment>
<proteinExistence type="inferred from homology"/>
<evidence type="ECO:0000313" key="3">
    <source>
        <dbReference type="EMBL" id="SDD51944.1"/>
    </source>
</evidence>
<dbReference type="Gene3D" id="3.40.710.10">
    <property type="entry name" value="DD-peptidase/beta-lactamase superfamily"/>
    <property type="match status" value="2"/>
</dbReference>
<dbReference type="GO" id="GO:0000270">
    <property type="term" value="P:peptidoglycan metabolic process"/>
    <property type="evidence" value="ECO:0007669"/>
    <property type="project" value="TreeGrafter"/>
</dbReference>
<sequence>MLRKVTRLLAVVLLFFACLIPHGHIRVAGKEDTMKERINEYLASEKHLEGASVAIHIMAAQSGKTIYEKNADQRMRPASNMKLLTAAAVLDGLESEHRFETIIATDGHISAGQLYGNLYLIGKGDPSLTYMDIGQLAKQLYGLGIVKINGDIIADDTYFDQERYSEDTTWQDESAYYGAAVSALTVAPDADYDTGTVKIIVEATSLSKKPKVNVIPATNYVTIRNNATISQDGEAELEVIRTHGTNDIAISGTMAPGEKEQEWVAVWEPTEYVLHLFRENLEAAGIQLNGSSKTAKAPEKTKELLRKESAPLKELLPPFMKLSNNGHAEMYVKHMGSKEKAGNWKDGIEQIERYLNGLLTTEQMVIRDGSGLSHVNGITASQLTALLKNVQNEPWFPAFEQSLPVGGVTERMVGGTLRNRFVGTELAGKVKAKTGTLTGVSSLSGYMETESGERVVFSILLNGLLDEEEGPQIEDELLKIVYEELKIMHIN</sequence>
<dbReference type="NCBIfam" id="TIGR00666">
    <property type="entry name" value="PBP4"/>
    <property type="match status" value="1"/>
</dbReference>
<accession>A0A1G6VEK7</accession>
<dbReference type="InterPro" id="IPR012338">
    <property type="entry name" value="Beta-lactam/transpept-like"/>
</dbReference>
<dbReference type="PRINTS" id="PR00922">
    <property type="entry name" value="DADACBPTASE3"/>
</dbReference>
<dbReference type="Gene3D" id="3.50.80.20">
    <property type="entry name" value="D-Ala-D-Ala carboxypeptidase C, peptidase S13"/>
    <property type="match status" value="1"/>
</dbReference>
<dbReference type="RefSeq" id="WP_170829747.1">
    <property type="nucleotide sequence ID" value="NZ_FMZB01000012.1"/>
</dbReference>